<evidence type="ECO:0000313" key="2">
    <source>
        <dbReference type="EMBL" id="MFB9990714.1"/>
    </source>
</evidence>
<proteinExistence type="predicted"/>
<dbReference type="RefSeq" id="WP_380004908.1">
    <property type="nucleotide sequence ID" value="NZ_JBHLYR010000008.1"/>
</dbReference>
<reference evidence="2 3" key="1">
    <citation type="submission" date="2024-09" db="EMBL/GenBank/DDBJ databases">
        <authorList>
            <person name="Sun Q."/>
            <person name="Mori K."/>
        </authorList>
    </citation>
    <scope>NUCLEOTIDE SEQUENCE [LARGE SCALE GENOMIC DNA]</scope>
    <source>
        <strain evidence="2 3">JCM 13503</strain>
    </source>
</reference>
<sequence>MGEGKPSSTSSTPATSSTPETMENHTGSATSTHGANTNLDPSMQGGAGTAADKAATQDAVEQHQQQGLPTGIAGQSDPAKQMDNSGMLNPTGEGSDADQMGASGVDRNSDD</sequence>
<name>A0ABV6AT99_9DEIO</name>
<evidence type="ECO:0000256" key="1">
    <source>
        <dbReference type="SAM" id="MobiDB-lite"/>
    </source>
</evidence>
<evidence type="ECO:0000313" key="3">
    <source>
        <dbReference type="Proteomes" id="UP001589733"/>
    </source>
</evidence>
<feature type="compositionally biased region" description="Low complexity" evidence="1">
    <location>
        <begin position="1"/>
        <end position="21"/>
    </location>
</feature>
<dbReference type="EMBL" id="JBHLYR010000008">
    <property type="protein sequence ID" value="MFB9990714.1"/>
    <property type="molecule type" value="Genomic_DNA"/>
</dbReference>
<accession>A0ABV6AT99</accession>
<gene>
    <name evidence="2" type="ORF">ACFFLM_01750</name>
</gene>
<keyword evidence="3" id="KW-1185">Reference proteome</keyword>
<feature type="region of interest" description="Disordered" evidence="1">
    <location>
        <begin position="1"/>
        <end position="111"/>
    </location>
</feature>
<comment type="caution">
    <text evidence="2">The sequence shown here is derived from an EMBL/GenBank/DDBJ whole genome shotgun (WGS) entry which is preliminary data.</text>
</comment>
<protein>
    <submittedName>
        <fullName evidence="2">Uncharacterized protein</fullName>
    </submittedName>
</protein>
<feature type="compositionally biased region" description="Polar residues" evidence="1">
    <location>
        <begin position="24"/>
        <end position="41"/>
    </location>
</feature>
<dbReference type="Proteomes" id="UP001589733">
    <property type="component" value="Unassembled WGS sequence"/>
</dbReference>
<feature type="compositionally biased region" description="Low complexity" evidence="1">
    <location>
        <begin position="49"/>
        <end position="59"/>
    </location>
</feature>
<organism evidence="2 3">
    <name type="scientific">Deinococcus oregonensis</name>
    <dbReference type="NCBI Taxonomy" id="1805970"/>
    <lineage>
        <taxon>Bacteria</taxon>
        <taxon>Thermotogati</taxon>
        <taxon>Deinococcota</taxon>
        <taxon>Deinococci</taxon>
        <taxon>Deinococcales</taxon>
        <taxon>Deinococcaceae</taxon>
        <taxon>Deinococcus</taxon>
    </lineage>
</organism>